<reference evidence="1" key="1">
    <citation type="submission" date="2016-04" db="EMBL/GenBank/DDBJ databases">
        <authorList>
            <person name="Evans L.H."/>
            <person name="Alamgir A."/>
            <person name="Owens N."/>
            <person name="Weber N.D."/>
            <person name="Virtaneva K."/>
            <person name="Barbian K."/>
            <person name="Babar A."/>
            <person name="Rosenke K."/>
        </authorList>
    </citation>
    <scope>NUCLEOTIDE SEQUENCE [LARGE SCALE GENOMIC DNA]</scope>
    <source>
        <strain evidence="1">CBS 101.48</strain>
    </source>
</reference>
<keyword evidence="2" id="KW-1185">Reference proteome</keyword>
<accession>A0A168LXA3</accession>
<sequence>MPVFTHPVHGGFENLQDFVDFRNENLQRVNLAEFNTLCTGLTGNDAIIAPLCGVIPSRGIHFAVDAVAPRLFGARTKTVQDIDFFLMESSTPPCADLVSLYTAGLHADVYSVKHGIGKTIEIPGDGSEDSDLVEQWMDYASIPNRCLARFGLCSRFKLNIFFPRAIGLPGTKKHALGADLDKVFVEKVLLPSIAGLDDPAMVVKFPLDMQHCQQLQRTSSGHTNLRGTYCSSSDLDAIVLGMVSILQNASGTLLDPFKDFFFVSHAHGLKIRVDDIQGIESKLPELQQSFFSSASAIFVDYAMEMFSQNMFGQPGTSLFQISSGGGSFGHSALVQDFFQNHYSEKKTGGKYRRDQFMNLDNLGGFDFKSHCESPVVSRIIEERSYPYHTAQRIMWKEREEEKEIKSKREFITPTIFDRSFYLIDTNTTVRPSIHNPIQPSSNEILS</sequence>
<gene>
    <name evidence="1" type="primary">ABSGL_03162.1 scaffold 4267</name>
</gene>
<dbReference type="InParanoid" id="A0A168LXA3"/>
<organism evidence="1">
    <name type="scientific">Absidia glauca</name>
    <name type="common">Pin mould</name>
    <dbReference type="NCBI Taxonomy" id="4829"/>
    <lineage>
        <taxon>Eukaryota</taxon>
        <taxon>Fungi</taxon>
        <taxon>Fungi incertae sedis</taxon>
        <taxon>Mucoromycota</taxon>
        <taxon>Mucoromycotina</taxon>
        <taxon>Mucoromycetes</taxon>
        <taxon>Mucorales</taxon>
        <taxon>Cunninghamellaceae</taxon>
        <taxon>Absidia</taxon>
    </lineage>
</organism>
<dbReference type="AlphaFoldDB" id="A0A168LXA3"/>
<protein>
    <submittedName>
        <fullName evidence="1">Uncharacterized protein</fullName>
    </submittedName>
</protein>
<evidence type="ECO:0000313" key="1">
    <source>
        <dbReference type="EMBL" id="SAL97655.1"/>
    </source>
</evidence>
<evidence type="ECO:0000313" key="2">
    <source>
        <dbReference type="Proteomes" id="UP000078561"/>
    </source>
</evidence>
<proteinExistence type="predicted"/>
<dbReference type="Proteomes" id="UP000078561">
    <property type="component" value="Unassembled WGS sequence"/>
</dbReference>
<name>A0A168LXA3_ABSGL</name>
<dbReference type="EMBL" id="LT551899">
    <property type="protein sequence ID" value="SAL97655.1"/>
    <property type="molecule type" value="Genomic_DNA"/>
</dbReference>